<gene>
    <name evidence="10" type="primary">Cyp4g15</name>
    <name evidence="10" type="ORF">EVAR_32928_1</name>
</gene>
<evidence type="ECO:0000313" key="10">
    <source>
        <dbReference type="EMBL" id="GBP57997.1"/>
    </source>
</evidence>
<keyword evidence="11" id="KW-1185">Reference proteome</keyword>
<feature type="binding site" description="axial binding residue" evidence="8">
    <location>
        <position position="301"/>
    </location>
    <ligand>
        <name>heme</name>
        <dbReference type="ChEBI" id="CHEBI:30413"/>
    </ligand>
    <ligandPart>
        <name>Fe</name>
        <dbReference type="ChEBI" id="CHEBI:18248"/>
    </ligandPart>
</feature>
<dbReference type="InterPro" id="IPR002401">
    <property type="entry name" value="Cyt_P450_E_grp-I"/>
</dbReference>
<dbReference type="Proteomes" id="UP000299102">
    <property type="component" value="Unassembled WGS sequence"/>
</dbReference>
<dbReference type="PRINTS" id="PR00463">
    <property type="entry name" value="EP450I"/>
</dbReference>
<dbReference type="PANTHER" id="PTHR24291:SF106">
    <property type="entry name" value="CYTOCHROME P450 4G1-RELATED"/>
    <property type="match status" value="1"/>
</dbReference>
<accession>A0A4C1X6U8</accession>
<dbReference type="InterPro" id="IPR001128">
    <property type="entry name" value="Cyt_P450"/>
</dbReference>
<comment type="similarity">
    <text evidence="2 9">Belongs to the cytochrome P450 family.</text>
</comment>
<dbReference type="PROSITE" id="PS00086">
    <property type="entry name" value="CYTOCHROME_P450"/>
    <property type="match status" value="1"/>
</dbReference>
<evidence type="ECO:0000256" key="1">
    <source>
        <dbReference type="ARBA" id="ARBA00001971"/>
    </source>
</evidence>
<evidence type="ECO:0000256" key="6">
    <source>
        <dbReference type="ARBA" id="ARBA00023004"/>
    </source>
</evidence>
<comment type="caution">
    <text evidence="10">The sequence shown here is derived from an EMBL/GenBank/DDBJ whole genome shotgun (WGS) entry which is preliminary data.</text>
</comment>
<dbReference type="OrthoDB" id="1470350at2759"/>
<dbReference type="Pfam" id="PF00067">
    <property type="entry name" value="p450"/>
    <property type="match status" value="1"/>
</dbReference>
<keyword evidence="5 9" id="KW-0560">Oxidoreductase</keyword>
<dbReference type="EMBL" id="BGZK01000725">
    <property type="protein sequence ID" value="GBP57997.1"/>
    <property type="molecule type" value="Genomic_DNA"/>
</dbReference>
<dbReference type="PRINTS" id="PR00385">
    <property type="entry name" value="P450"/>
</dbReference>
<dbReference type="STRING" id="151549.A0A4C1X6U8"/>
<evidence type="ECO:0000256" key="5">
    <source>
        <dbReference type="ARBA" id="ARBA00023002"/>
    </source>
</evidence>
<proteinExistence type="inferred from homology"/>
<dbReference type="InterPro" id="IPR050196">
    <property type="entry name" value="Cytochrome_P450_Monoox"/>
</dbReference>
<dbReference type="GO" id="GO:0016705">
    <property type="term" value="F:oxidoreductase activity, acting on paired donors, with incorporation or reduction of molecular oxygen"/>
    <property type="evidence" value="ECO:0007669"/>
    <property type="project" value="InterPro"/>
</dbReference>
<evidence type="ECO:0000256" key="9">
    <source>
        <dbReference type="RuleBase" id="RU000461"/>
    </source>
</evidence>
<dbReference type="GO" id="GO:0020037">
    <property type="term" value="F:heme binding"/>
    <property type="evidence" value="ECO:0007669"/>
    <property type="project" value="InterPro"/>
</dbReference>
<evidence type="ECO:0000256" key="3">
    <source>
        <dbReference type="ARBA" id="ARBA00022617"/>
    </source>
</evidence>
<evidence type="ECO:0000256" key="7">
    <source>
        <dbReference type="ARBA" id="ARBA00023033"/>
    </source>
</evidence>
<evidence type="ECO:0000256" key="4">
    <source>
        <dbReference type="ARBA" id="ARBA00022723"/>
    </source>
</evidence>
<dbReference type="Gene3D" id="1.10.630.10">
    <property type="entry name" value="Cytochrome P450"/>
    <property type="match status" value="1"/>
</dbReference>
<evidence type="ECO:0000256" key="2">
    <source>
        <dbReference type="ARBA" id="ARBA00010617"/>
    </source>
</evidence>
<protein>
    <submittedName>
        <fullName evidence="10">Cytochrome P450 4g15</fullName>
    </submittedName>
</protein>
<name>A0A4C1X6U8_EUMVA</name>
<dbReference type="GO" id="GO:0004497">
    <property type="term" value="F:monooxygenase activity"/>
    <property type="evidence" value="ECO:0007669"/>
    <property type="project" value="UniProtKB-KW"/>
</dbReference>
<dbReference type="GO" id="GO:0005506">
    <property type="term" value="F:iron ion binding"/>
    <property type="evidence" value="ECO:0007669"/>
    <property type="project" value="InterPro"/>
</dbReference>
<sequence>MGVSKSTQDQSGYEYAMAVMKMCDILHLRHTKIWLRPDLLFNFTQYAKAQEKLLGIIHGLTKKVIKRKKEEFKSGKKPSILDTNSNSKITEVKEISQSDKTVVEGLSYGQSAGLKDDLDVDDDVGEKKRLAFLDLLLEISQNGVVITDEEIKEQVDTIMFEGHDTTAAGSSFFLSMMGVHQHIQDKVVEELDQIFGDSDRPATFQDTLEMKYLERCLMETLRMYPPVPVIARDIKEDVTLASNGKKIPSGATVVIATYKLHRRDDIYPNAHVFNPDNFLPEKSANRHYYAFIPFSAGPRSCVGRKYAMLKLKVLLSTILRNFRVYSDLKEEDFQLQADIILKRAEGFKVRLAPRKRATKV</sequence>
<reference evidence="10 11" key="1">
    <citation type="journal article" date="2019" name="Commun. Biol.">
        <title>The bagworm genome reveals a unique fibroin gene that provides high tensile strength.</title>
        <authorList>
            <person name="Kono N."/>
            <person name="Nakamura H."/>
            <person name="Ohtoshi R."/>
            <person name="Tomita M."/>
            <person name="Numata K."/>
            <person name="Arakawa K."/>
        </authorList>
    </citation>
    <scope>NUCLEOTIDE SEQUENCE [LARGE SCALE GENOMIC DNA]</scope>
</reference>
<evidence type="ECO:0000313" key="11">
    <source>
        <dbReference type="Proteomes" id="UP000299102"/>
    </source>
</evidence>
<evidence type="ECO:0000256" key="8">
    <source>
        <dbReference type="PIRSR" id="PIRSR602401-1"/>
    </source>
</evidence>
<comment type="cofactor">
    <cofactor evidence="1 8">
        <name>heme</name>
        <dbReference type="ChEBI" id="CHEBI:30413"/>
    </cofactor>
</comment>
<organism evidence="10 11">
    <name type="scientific">Eumeta variegata</name>
    <name type="common">Bagworm moth</name>
    <name type="synonym">Eumeta japonica</name>
    <dbReference type="NCBI Taxonomy" id="151549"/>
    <lineage>
        <taxon>Eukaryota</taxon>
        <taxon>Metazoa</taxon>
        <taxon>Ecdysozoa</taxon>
        <taxon>Arthropoda</taxon>
        <taxon>Hexapoda</taxon>
        <taxon>Insecta</taxon>
        <taxon>Pterygota</taxon>
        <taxon>Neoptera</taxon>
        <taxon>Endopterygota</taxon>
        <taxon>Lepidoptera</taxon>
        <taxon>Glossata</taxon>
        <taxon>Ditrysia</taxon>
        <taxon>Tineoidea</taxon>
        <taxon>Psychidae</taxon>
        <taxon>Oiketicinae</taxon>
        <taxon>Eumeta</taxon>
    </lineage>
</organism>
<dbReference type="PANTHER" id="PTHR24291">
    <property type="entry name" value="CYTOCHROME P450 FAMILY 4"/>
    <property type="match status" value="1"/>
</dbReference>
<dbReference type="InterPro" id="IPR017972">
    <property type="entry name" value="Cyt_P450_CS"/>
</dbReference>
<dbReference type="InterPro" id="IPR036396">
    <property type="entry name" value="Cyt_P450_sf"/>
</dbReference>
<keyword evidence="3 8" id="KW-0349">Heme</keyword>
<keyword evidence="6 8" id="KW-0408">Iron</keyword>
<dbReference type="AlphaFoldDB" id="A0A4C1X6U8"/>
<keyword evidence="4 8" id="KW-0479">Metal-binding</keyword>
<dbReference type="SUPFAM" id="SSF48264">
    <property type="entry name" value="Cytochrome P450"/>
    <property type="match status" value="1"/>
</dbReference>
<dbReference type="CDD" id="cd20628">
    <property type="entry name" value="CYP4"/>
    <property type="match status" value="1"/>
</dbReference>
<keyword evidence="7 9" id="KW-0503">Monooxygenase</keyword>